<dbReference type="EMBL" id="CP063373">
    <property type="protein sequence ID" value="QOV37508.1"/>
    <property type="molecule type" value="Genomic_DNA"/>
</dbReference>
<evidence type="ECO:0000313" key="3">
    <source>
        <dbReference type="Proteomes" id="UP000594205"/>
    </source>
</evidence>
<proteinExistence type="predicted"/>
<organism evidence="2 3">
    <name type="scientific">Streptomyces ferrugineus</name>
    <dbReference type="NCBI Taxonomy" id="1413221"/>
    <lineage>
        <taxon>Bacteria</taxon>
        <taxon>Bacillati</taxon>
        <taxon>Actinomycetota</taxon>
        <taxon>Actinomycetes</taxon>
        <taxon>Kitasatosporales</taxon>
        <taxon>Streptomycetaceae</taxon>
        <taxon>Streptomyces</taxon>
    </lineage>
</organism>
<name>A0A7M2SPV1_9ACTN</name>
<protein>
    <submittedName>
        <fullName evidence="2">Peptidase inhibitor family I36 protein</fullName>
    </submittedName>
</protein>
<reference evidence="2 3" key="1">
    <citation type="submission" date="2020-10" db="EMBL/GenBank/DDBJ databases">
        <title>Streptomyces ferrugineus complate genome analysis.</title>
        <authorList>
            <person name="Anwar N."/>
        </authorList>
    </citation>
    <scope>NUCLEOTIDE SEQUENCE [LARGE SCALE GENOMIC DNA]</scope>
    <source>
        <strain evidence="2 3">CCTCC AA2014009</strain>
    </source>
</reference>
<evidence type="ECO:0000313" key="2">
    <source>
        <dbReference type="EMBL" id="QOV37508.1"/>
    </source>
</evidence>
<dbReference type="SUPFAM" id="SSF49695">
    <property type="entry name" value="gamma-Crystallin-like"/>
    <property type="match status" value="1"/>
</dbReference>
<accession>A0A7M2SPV1</accession>
<feature type="chain" id="PRO_5030733133" evidence="1">
    <location>
        <begin position="28"/>
        <end position="110"/>
    </location>
</feature>
<dbReference type="RefSeq" id="WP_194044560.1">
    <property type="nucleotide sequence ID" value="NZ_CP063373.1"/>
</dbReference>
<keyword evidence="1" id="KW-0732">Signal</keyword>
<feature type="signal peptide" evidence="1">
    <location>
        <begin position="1"/>
        <end position="27"/>
    </location>
</feature>
<dbReference type="Pfam" id="PF03995">
    <property type="entry name" value="Inhibitor_I36"/>
    <property type="match status" value="1"/>
</dbReference>
<dbReference type="Proteomes" id="UP000594205">
    <property type="component" value="Chromosome"/>
</dbReference>
<dbReference type="AlphaFoldDB" id="A0A7M2SPV1"/>
<keyword evidence="3" id="KW-1185">Reference proteome</keyword>
<dbReference type="KEGG" id="sfeu:IM697_03465"/>
<evidence type="ECO:0000256" key="1">
    <source>
        <dbReference type="SAM" id="SignalP"/>
    </source>
</evidence>
<sequence length="110" mass="11588">MRKRSLLLAGAALAATLPLASVQPASAATVCPQGKVCTWVKRNFEGNRKDRTTPGHGCFPVQSAGVRTVSNQSGKTVTVYDDPGCWGSKVVLKTGHFSSALPFVGEAISW</sequence>
<dbReference type="InterPro" id="IPR011024">
    <property type="entry name" value="G_crystallin-like"/>
</dbReference>
<gene>
    <name evidence="2" type="ORF">IM697_03465</name>
</gene>